<evidence type="ECO:0000256" key="2">
    <source>
        <dbReference type="SAM" id="MobiDB-lite"/>
    </source>
</evidence>
<gene>
    <name evidence="3" type="ORF">FEM48_Zijuj01G0169500</name>
</gene>
<reference evidence="3" key="1">
    <citation type="journal article" date="2021" name="Front. Plant Sci.">
        <title>Chromosome-Scale Genome Assembly for Chinese Sour Jujube and Insights Into Its Genome Evolution and Domestication Signature.</title>
        <authorList>
            <person name="Shen L.-Y."/>
            <person name="Luo H."/>
            <person name="Wang X.-L."/>
            <person name="Wang X.-M."/>
            <person name="Qiu X.-J."/>
            <person name="Liu H."/>
            <person name="Zhou S.-S."/>
            <person name="Jia K.-H."/>
            <person name="Nie S."/>
            <person name="Bao Y.-T."/>
            <person name="Zhang R.-G."/>
            <person name="Yun Q.-Z."/>
            <person name="Chai Y.-H."/>
            <person name="Lu J.-Y."/>
            <person name="Li Y."/>
            <person name="Zhao S.-W."/>
            <person name="Mao J.-F."/>
            <person name="Jia S.-G."/>
            <person name="Mao Y.-M."/>
        </authorList>
    </citation>
    <scope>NUCLEOTIDE SEQUENCE</scope>
    <source>
        <strain evidence="3">AT0</strain>
        <tissue evidence="3">Leaf</tissue>
    </source>
</reference>
<accession>A0A978W2G1</accession>
<dbReference type="GO" id="GO:0000398">
    <property type="term" value="P:mRNA splicing, via spliceosome"/>
    <property type="evidence" value="ECO:0007669"/>
    <property type="project" value="TreeGrafter"/>
</dbReference>
<dbReference type="GO" id="GO:0030626">
    <property type="term" value="F:U12 snRNA binding"/>
    <property type="evidence" value="ECO:0007669"/>
    <property type="project" value="TreeGrafter"/>
</dbReference>
<organism evidence="3 4">
    <name type="scientific">Ziziphus jujuba var. spinosa</name>
    <dbReference type="NCBI Taxonomy" id="714518"/>
    <lineage>
        <taxon>Eukaryota</taxon>
        <taxon>Viridiplantae</taxon>
        <taxon>Streptophyta</taxon>
        <taxon>Embryophyta</taxon>
        <taxon>Tracheophyta</taxon>
        <taxon>Spermatophyta</taxon>
        <taxon>Magnoliopsida</taxon>
        <taxon>eudicotyledons</taxon>
        <taxon>Gunneridae</taxon>
        <taxon>Pentapetalae</taxon>
        <taxon>rosids</taxon>
        <taxon>fabids</taxon>
        <taxon>Rosales</taxon>
        <taxon>Rhamnaceae</taxon>
        <taxon>Paliureae</taxon>
        <taxon>Ziziphus</taxon>
    </lineage>
</organism>
<dbReference type="AlphaFoldDB" id="A0A978W2G1"/>
<evidence type="ECO:0000313" key="4">
    <source>
        <dbReference type="Proteomes" id="UP000813462"/>
    </source>
</evidence>
<dbReference type="GO" id="GO:0005689">
    <property type="term" value="C:U12-type spliceosomal complex"/>
    <property type="evidence" value="ECO:0007669"/>
    <property type="project" value="TreeGrafter"/>
</dbReference>
<protein>
    <submittedName>
        <fullName evidence="3">Uncharacterized protein</fullName>
    </submittedName>
</protein>
<feature type="region of interest" description="Disordered" evidence="2">
    <location>
        <begin position="184"/>
        <end position="207"/>
    </location>
</feature>
<keyword evidence="1" id="KW-0694">RNA-binding</keyword>
<dbReference type="EMBL" id="JAEACU010000001">
    <property type="protein sequence ID" value="KAH7546145.1"/>
    <property type="molecule type" value="Genomic_DNA"/>
</dbReference>
<dbReference type="PANTHER" id="PTHR16105:SF0">
    <property type="entry name" value="RNA-BINDING REGION-CONTAINING PROTEIN 3"/>
    <property type="match status" value="1"/>
</dbReference>
<comment type="caution">
    <text evidence="3">The sequence shown here is derived from an EMBL/GenBank/DDBJ whole genome shotgun (WGS) entry which is preliminary data.</text>
</comment>
<name>A0A978W2G1_ZIZJJ</name>
<dbReference type="GO" id="GO:0097157">
    <property type="term" value="F:pre-mRNA intronic binding"/>
    <property type="evidence" value="ECO:0007669"/>
    <property type="project" value="TreeGrafter"/>
</dbReference>
<sequence length="361" mass="41358">MQRSREAMDVQRERAASIVETIWWTCFGERHQRERGEWDDEFGTKLIQVENSCLLFCNVFSLYQTGAAAYSKNKVESKLVSQFQGLEAAAAPMEAPTVTLLIRHLPEVIPENTLSRLFIPLRRFLCPYMSYQWPIFHLMNKMSIPAPFHMALPTPRLLFSVTVLPPPPPRPSLPVAAKHPLAELSSGGSEMESSDEEVGESGASRGQKRVRRETIIGPVVDRDVAYEVAGLKPAILVPKEIPVIKKKNPVLQIKIIHKVFRGEHKDDSITRGCRKKESKYQALCKSKRQKSKSCLQRRYCHLQCLRIIIWRHCCCKITSQCEESSEWLCVQKQAHDHPVWPESFSYETKLTRSYDVIKVIT</sequence>
<evidence type="ECO:0000256" key="1">
    <source>
        <dbReference type="ARBA" id="ARBA00022884"/>
    </source>
</evidence>
<evidence type="ECO:0000313" key="3">
    <source>
        <dbReference type="EMBL" id="KAH7546145.1"/>
    </source>
</evidence>
<dbReference type="InterPro" id="IPR045164">
    <property type="entry name" value="RBM41/RNPC3"/>
</dbReference>
<dbReference type="Proteomes" id="UP000813462">
    <property type="component" value="Unassembled WGS sequence"/>
</dbReference>
<proteinExistence type="predicted"/>
<dbReference type="PANTHER" id="PTHR16105">
    <property type="entry name" value="RNA-BINDING REGION-CONTAINING PROTEIN 3"/>
    <property type="match status" value="1"/>
</dbReference>